<feature type="region of interest" description="Disordered" evidence="1">
    <location>
        <begin position="1"/>
        <end position="23"/>
    </location>
</feature>
<name>A0A4Y7PR02_9AGAM</name>
<dbReference type="PANTHER" id="PTHR35041">
    <property type="entry name" value="MEDIATOR OF RNA POLYMERASE II TRANSCRIPTION SUBUNIT 1"/>
    <property type="match status" value="1"/>
</dbReference>
<keyword evidence="4" id="KW-1185">Reference proteome</keyword>
<gene>
    <name evidence="3" type="ORF">BD410DRAFT_901421</name>
</gene>
<dbReference type="STRING" id="50990.A0A4Y7PR02"/>
<sequence>MAAVEGKESMDVPANGQNETNGTAERRAFTKVTPALVTCLKMAILPLIGVVLIILHHFFYLRLSNQPVFPYAFVFHGWNLDKPEWALTIGNAIASTVKFCFSIAIGIVFVQRFWHALREEHYTIEELDAIFAAQSGPYTWIAWRRATGLAILAALALCMSAMSIFPPAALTVKTSPIPIACNILNVDLKDTSLFVGTTPSPALSTLAFRTLEVGSYVPFPLSPCGECSYNVTYAAPALNCSHVDIASSPFIADTVNITVLWNSTTQLTPDGDVGVYVWSRQGNISLGNYTSPEIILCTNQNATYDVGVVYINGTHVAATTSLVPSVGGSTGSNPTVEETAYDAILEVFGETLNGALVAVTSADGKSVSTSSNTAVTTSPLGTLSSTSWTLNSELLTTFPMFMKNISIGLLAGSVTPDSTSSSLEPVRDAVCYSRTTVYNYNKKRLLIAYGAGLFVTLVCVAFGFQSVRVHGGASLEFSRLVHEVYRDPKTRTPPKATSPLPPLLYGRRSSGVDTV</sequence>
<feature type="transmembrane region" description="Helical" evidence="2">
    <location>
        <begin position="149"/>
        <end position="170"/>
    </location>
</feature>
<feature type="region of interest" description="Disordered" evidence="1">
    <location>
        <begin position="488"/>
        <end position="515"/>
    </location>
</feature>
<keyword evidence="2" id="KW-1133">Transmembrane helix</keyword>
<dbReference type="AlphaFoldDB" id="A0A4Y7PR02"/>
<keyword evidence="2" id="KW-0472">Membrane</keyword>
<evidence type="ECO:0000313" key="4">
    <source>
        <dbReference type="Proteomes" id="UP000294933"/>
    </source>
</evidence>
<evidence type="ECO:0000256" key="2">
    <source>
        <dbReference type="SAM" id="Phobius"/>
    </source>
</evidence>
<proteinExistence type="predicted"/>
<feature type="transmembrane region" description="Helical" evidence="2">
    <location>
        <begin position="35"/>
        <end position="59"/>
    </location>
</feature>
<dbReference type="OrthoDB" id="3198553at2759"/>
<dbReference type="PANTHER" id="PTHR35041:SF3">
    <property type="entry name" value="FORMYLMETHIONINE DEFORMYLASE-LIKE PROTEIN"/>
    <property type="match status" value="1"/>
</dbReference>
<dbReference type="VEuPathDB" id="FungiDB:BD410DRAFT_901421"/>
<reference evidence="3 4" key="1">
    <citation type="submission" date="2018-06" db="EMBL/GenBank/DDBJ databases">
        <title>A transcriptomic atlas of mushroom development highlights an independent origin of complex multicellularity.</title>
        <authorList>
            <consortium name="DOE Joint Genome Institute"/>
            <person name="Krizsan K."/>
            <person name="Almasi E."/>
            <person name="Merenyi Z."/>
            <person name="Sahu N."/>
            <person name="Viragh M."/>
            <person name="Koszo T."/>
            <person name="Mondo S."/>
            <person name="Kiss B."/>
            <person name="Balint B."/>
            <person name="Kues U."/>
            <person name="Barry K."/>
            <person name="Hegedus J.C."/>
            <person name="Henrissat B."/>
            <person name="Johnson J."/>
            <person name="Lipzen A."/>
            <person name="Ohm R."/>
            <person name="Nagy I."/>
            <person name="Pangilinan J."/>
            <person name="Yan J."/>
            <person name="Xiong Y."/>
            <person name="Grigoriev I.V."/>
            <person name="Hibbett D.S."/>
            <person name="Nagy L.G."/>
        </authorList>
    </citation>
    <scope>NUCLEOTIDE SEQUENCE [LARGE SCALE GENOMIC DNA]</scope>
    <source>
        <strain evidence="3 4">SZMC22713</strain>
    </source>
</reference>
<evidence type="ECO:0000256" key="1">
    <source>
        <dbReference type="SAM" id="MobiDB-lite"/>
    </source>
</evidence>
<evidence type="ECO:0000313" key="3">
    <source>
        <dbReference type="EMBL" id="TDL17431.1"/>
    </source>
</evidence>
<keyword evidence="2" id="KW-0812">Transmembrane</keyword>
<feature type="transmembrane region" description="Helical" evidence="2">
    <location>
        <begin position="85"/>
        <end position="110"/>
    </location>
</feature>
<accession>A0A4Y7PR02</accession>
<protein>
    <submittedName>
        <fullName evidence="3">Uncharacterized protein</fullName>
    </submittedName>
</protein>
<feature type="compositionally biased region" description="Basic and acidic residues" evidence="1">
    <location>
        <begin position="1"/>
        <end position="10"/>
    </location>
</feature>
<feature type="transmembrane region" description="Helical" evidence="2">
    <location>
        <begin position="446"/>
        <end position="464"/>
    </location>
</feature>
<organism evidence="3 4">
    <name type="scientific">Rickenella mellea</name>
    <dbReference type="NCBI Taxonomy" id="50990"/>
    <lineage>
        <taxon>Eukaryota</taxon>
        <taxon>Fungi</taxon>
        <taxon>Dikarya</taxon>
        <taxon>Basidiomycota</taxon>
        <taxon>Agaricomycotina</taxon>
        <taxon>Agaricomycetes</taxon>
        <taxon>Hymenochaetales</taxon>
        <taxon>Rickenellaceae</taxon>
        <taxon>Rickenella</taxon>
    </lineage>
</organism>
<dbReference type="Proteomes" id="UP000294933">
    <property type="component" value="Unassembled WGS sequence"/>
</dbReference>
<dbReference type="EMBL" id="ML170221">
    <property type="protein sequence ID" value="TDL17431.1"/>
    <property type="molecule type" value="Genomic_DNA"/>
</dbReference>